<dbReference type="Proteomes" id="UP000054826">
    <property type="component" value="Unassembled WGS sequence"/>
</dbReference>
<gene>
    <name evidence="1" type="ORF">T4C_5272</name>
</gene>
<reference evidence="1 2" key="1">
    <citation type="submission" date="2015-01" db="EMBL/GenBank/DDBJ databases">
        <title>Evolution of Trichinella species and genotypes.</title>
        <authorList>
            <person name="Korhonen P.K."/>
            <person name="Edoardo P."/>
            <person name="Giuseppe L.R."/>
            <person name="Gasser R.B."/>
        </authorList>
    </citation>
    <scope>NUCLEOTIDE SEQUENCE [LARGE SCALE GENOMIC DNA]</scope>
    <source>
        <strain evidence="1">ISS176</strain>
    </source>
</reference>
<name>A0A0V1GK86_TRIPS</name>
<sequence length="42" mass="5296">MLHFETHESQRQMLDMRINWLQRIRGQYWKFMMSWQAISPPS</sequence>
<protein>
    <submittedName>
        <fullName evidence="1">Uncharacterized protein</fullName>
    </submittedName>
</protein>
<dbReference type="AlphaFoldDB" id="A0A0V1GK86"/>
<evidence type="ECO:0000313" key="1">
    <source>
        <dbReference type="EMBL" id="KRY98661.1"/>
    </source>
</evidence>
<proteinExistence type="predicted"/>
<organism evidence="1 2">
    <name type="scientific">Trichinella pseudospiralis</name>
    <name type="common">Parasitic roundworm</name>
    <dbReference type="NCBI Taxonomy" id="6337"/>
    <lineage>
        <taxon>Eukaryota</taxon>
        <taxon>Metazoa</taxon>
        <taxon>Ecdysozoa</taxon>
        <taxon>Nematoda</taxon>
        <taxon>Enoplea</taxon>
        <taxon>Dorylaimia</taxon>
        <taxon>Trichinellida</taxon>
        <taxon>Trichinellidae</taxon>
        <taxon>Trichinella</taxon>
    </lineage>
</organism>
<dbReference type="EMBL" id="JYDV01001853">
    <property type="protein sequence ID" value="KRY98661.1"/>
    <property type="molecule type" value="Genomic_DNA"/>
</dbReference>
<evidence type="ECO:0000313" key="2">
    <source>
        <dbReference type="Proteomes" id="UP000054826"/>
    </source>
</evidence>
<comment type="caution">
    <text evidence="1">The sequence shown here is derived from an EMBL/GenBank/DDBJ whole genome shotgun (WGS) entry which is preliminary data.</text>
</comment>
<accession>A0A0V1GK86</accession>